<evidence type="ECO:0000313" key="1">
    <source>
        <dbReference type="EMBL" id="CAJ1500862.1"/>
    </source>
</evidence>
<sequence>MSEVALAQRLSTALSEVATVVAEPDGALTVSQAGAVASLRVVTIAEGLEMVSLTQPLAWDLPLNAKTRATVAEHAAATMLGTVALIERTADKHAGTVANGDSETTVRRRSPGKKVADVMLRYNFPGAGLNDDALRTLILLVMAAGTDVRRKLLG</sequence>
<reference evidence="1 2" key="1">
    <citation type="submission" date="2023-08" db="EMBL/GenBank/DDBJ databases">
        <authorList>
            <person name="Folkvardsen B D."/>
            <person name="Norman A."/>
        </authorList>
    </citation>
    <scope>NUCLEOTIDE SEQUENCE [LARGE SCALE GENOMIC DNA]</scope>
    <source>
        <strain evidence="1 2">Mu0053</strain>
    </source>
</reference>
<accession>A0ABM9LKZ3</accession>
<keyword evidence="2" id="KW-1185">Reference proteome</keyword>
<protein>
    <submittedName>
        <fullName evidence="1">Uncharacterized protein</fullName>
    </submittedName>
</protein>
<organism evidence="1 2">
    <name type="scientific">[Mycobacterium] burgundiense</name>
    <dbReference type="NCBI Taxonomy" id="3064286"/>
    <lineage>
        <taxon>Bacteria</taxon>
        <taxon>Bacillati</taxon>
        <taxon>Actinomycetota</taxon>
        <taxon>Actinomycetes</taxon>
        <taxon>Mycobacteriales</taxon>
        <taxon>Mycobacteriaceae</taxon>
        <taxon>Mycolicibacterium</taxon>
    </lineage>
</organism>
<proteinExistence type="predicted"/>
<gene>
    <name evidence="1" type="ORF">MU0053_001778</name>
</gene>
<evidence type="ECO:0000313" key="2">
    <source>
        <dbReference type="Proteomes" id="UP001190465"/>
    </source>
</evidence>
<dbReference type="Proteomes" id="UP001190465">
    <property type="component" value="Chromosome"/>
</dbReference>
<dbReference type="EMBL" id="OY726397">
    <property type="protein sequence ID" value="CAJ1500862.1"/>
    <property type="molecule type" value="Genomic_DNA"/>
</dbReference>
<name>A0ABM9LKZ3_9MYCO</name>
<dbReference type="RefSeq" id="WP_308481980.1">
    <property type="nucleotide sequence ID" value="NZ_OY726397.1"/>
</dbReference>